<organism evidence="4 5">
    <name type="scientific">Branchiostoma belcheri</name>
    <name type="common">Amphioxus</name>
    <dbReference type="NCBI Taxonomy" id="7741"/>
    <lineage>
        <taxon>Eukaryota</taxon>
        <taxon>Metazoa</taxon>
        <taxon>Chordata</taxon>
        <taxon>Cephalochordata</taxon>
        <taxon>Leptocardii</taxon>
        <taxon>Amphioxiformes</taxon>
        <taxon>Branchiostomatidae</taxon>
        <taxon>Branchiostoma</taxon>
    </lineage>
</organism>
<dbReference type="GeneID" id="109469222"/>
<evidence type="ECO:0000256" key="2">
    <source>
        <dbReference type="ARBA" id="ARBA00022679"/>
    </source>
</evidence>
<evidence type="ECO:0000313" key="4">
    <source>
        <dbReference type="Proteomes" id="UP000515135"/>
    </source>
</evidence>
<protein>
    <submittedName>
        <fullName evidence="5">Uncharacterized protein LOC109469222</fullName>
    </submittedName>
</protein>
<dbReference type="InterPro" id="IPR051128">
    <property type="entry name" value="EgtD_Methyltrsf_superfamily"/>
</dbReference>
<dbReference type="Proteomes" id="UP000515135">
    <property type="component" value="Unplaced"/>
</dbReference>
<dbReference type="PIRSF" id="PIRSF018005">
    <property type="entry name" value="UCP018005"/>
    <property type="match status" value="1"/>
</dbReference>
<reference evidence="5" key="1">
    <citation type="submission" date="2025-08" db="UniProtKB">
        <authorList>
            <consortium name="RefSeq"/>
        </authorList>
    </citation>
    <scope>IDENTIFICATION</scope>
    <source>
        <tissue evidence="5">Gonad</tissue>
    </source>
</reference>
<dbReference type="InterPro" id="IPR019257">
    <property type="entry name" value="MeTrfase_dom"/>
</dbReference>
<dbReference type="PANTHER" id="PTHR43397">
    <property type="entry name" value="ERGOTHIONEINE BIOSYNTHESIS PROTEIN 1"/>
    <property type="match status" value="1"/>
</dbReference>
<dbReference type="GO" id="GO:0032259">
    <property type="term" value="P:methylation"/>
    <property type="evidence" value="ECO:0007669"/>
    <property type="project" value="UniProtKB-KW"/>
</dbReference>
<dbReference type="AlphaFoldDB" id="A0A6P4Y2S0"/>
<dbReference type="OrthoDB" id="4190at2759"/>
<name>A0A6P4Y2S0_BRABE</name>
<dbReference type="RefSeq" id="XP_019623245.1">
    <property type="nucleotide sequence ID" value="XM_019767686.1"/>
</dbReference>
<dbReference type="Pfam" id="PF10017">
    <property type="entry name" value="Methyltransf_33"/>
    <property type="match status" value="1"/>
</dbReference>
<dbReference type="PANTHER" id="PTHR43397:SF1">
    <property type="entry name" value="ERGOTHIONEINE BIOSYNTHESIS PROTEIN 1"/>
    <property type="match status" value="1"/>
</dbReference>
<evidence type="ECO:0000256" key="1">
    <source>
        <dbReference type="ARBA" id="ARBA00022603"/>
    </source>
</evidence>
<dbReference type="InterPro" id="IPR029063">
    <property type="entry name" value="SAM-dependent_MTases_sf"/>
</dbReference>
<sequence>MALRLGMSSLARQAVRMARRYSEVSTDLRYVVSCLTSERKRVPHWYMYDTRGSELFEEIARKSSTYTLWKHEYTLLQNHMTDIMSSMSTPALLVELGSGASSKTRPVIEAMIERQGALTYVPVDIAKDYIEQVSRELEREYSALKVEPFGGLFMDGLRHVADRPEPKLLLFLGNSIGNVPIDEHVPMMKEIRAYLSPQDRFVLGLDLNTDRDSVLKVYHTGDRRPWLDNIIERLNRDFDGNIDKMKFEPTTNFVQNPAEGDTPSYVERYLQNTTVQSVHLRKLGLDIDFPAGDKLYLSDGPNYSCKFSQHQARRLAEKSNFAVEGLWANEDAKFCLVCLAPK</sequence>
<dbReference type="GO" id="GO:0008168">
    <property type="term" value="F:methyltransferase activity"/>
    <property type="evidence" value="ECO:0007669"/>
    <property type="project" value="UniProtKB-KW"/>
</dbReference>
<dbReference type="InterPro" id="IPR017804">
    <property type="entry name" value="MeTrfase_EgtD-like"/>
</dbReference>
<gene>
    <name evidence="5" type="primary">LOC109469222</name>
</gene>
<evidence type="ECO:0000313" key="5">
    <source>
        <dbReference type="RefSeq" id="XP_019623245.1"/>
    </source>
</evidence>
<keyword evidence="2" id="KW-0808">Transferase</keyword>
<keyword evidence="1" id="KW-0489">Methyltransferase</keyword>
<feature type="domain" description="Histidine-specific methyltransferase SAM-dependent" evidence="3">
    <location>
        <begin position="31"/>
        <end position="339"/>
    </location>
</feature>
<keyword evidence="4" id="KW-1185">Reference proteome</keyword>
<dbReference type="Gene3D" id="3.40.50.150">
    <property type="entry name" value="Vaccinia Virus protein VP39"/>
    <property type="match status" value="1"/>
</dbReference>
<accession>A0A6P4Y2S0</accession>
<dbReference type="KEGG" id="bbel:109469222"/>
<evidence type="ECO:0000259" key="3">
    <source>
        <dbReference type="Pfam" id="PF10017"/>
    </source>
</evidence>
<proteinExistence type="predicted"/>